<feature type="transmembrane region" description="Helical" evidence="6">
    <location>
        <begin position="175"/>
        <end position="194"/>
    </location>
</feature>
<reference evidence="8 9" key="1">
    <citation type="submission" date="2019-02" db="EMBL/GenBank/DDBJ databases">
        <title>Paenibacillus sp. nov., isolated from surface-sterilized tissue of Thalictrum simplex L.</title>
        <authorList>
            <person name="Tuo L."/>
        </authorList>
    </citation>
    <scope>NUCLEOTIDE SEQUENCE [LARGE SCALE GENOMIC DNA]</scope>
    <source>
        <strain evidence="8 9">N2SHLJ1</strain>
    </source>
</reference>
<dbReference type="InterPro" id="IPR037185">
    <property type="entry name" value="EmrE-like"/>
</dbReference>
<feature type="transmembrane region" description="Helical" evidence="6">
    <location>
        <begin position="7"/>
        <end position="28"/>
    </location>
</feature>
<gene>
    <name evidence="8" type="ORF">EYB31_03520</name>
</gene>
<feature type="transmembrane region" description="Helical" evidence="6">
    <location>
        <begin position="146"/>
        <end position="163"/>
    </location>
</feature>
<feature type="transmembrane region" description="Helical" evidence="6">
    <location>
        <begin position="95"/>
        <end position="112"/>
    </location>
</feature>
<dbReference type="PANTHER" id="PTHR32322">
    <property type="entry name" value="INNER MEMBRANE TRANSPORTER"/>
    <property type="match status" value="1"/>
</dbReference>
<evidence type="ECO:0000259" key="7">
    <source>
        <dbReference type="Pfam" id="PF00892"/>
    </source>
</evidence>
<keyword evidence="5 6" id="KW-0472">Membrane</keyword>
<protein>
    <submittedName>
        <fullName evidence="8">EamA/RhaT family transporter</fullName>
    </submittedName>
</protein>
<dbReference type="GO" id="GO:0016020">
    <property type="term" value="C:membrane"/>
    <property type="evidence" value="ECO:0007669"/>
    <property type="project" value="UniProtKB-SubCell"/>
</dbReference>
<evidence type="ECO:0000256" key="3">
    <source>
        <dbReference type="ARBA" id="ARBA00022692"/>
    </source>
</evidence>
<evidence type="ECO:0000256" key="6">
    <source>
        <dbReference type="SAM" id="Phobius"/>
    </source>
</evidence>
<dbReference type="Pfam" id="PF00892">
    <property type="entry name" value="EamA"/>
    <property type="match status" value="2"/>
</dbReference>
<feature type="domain" description="EamA" evidence="7">
    <location>
        <begin position="8"/>
        <end position="135"/>
    </location>
</feature>
<dbReference type="Gene3D" id="1.10.3730.20">
    <property type="match status" value="1"/>
</dbReference>
<name>A0A4Q9DXR1_9BACL</name>
<keyword evidence="9" id="KW-1185">Reference proteome</keyword>
<comment type="similarity">
    <text evidence="2">Belongs to the EamA transporter family.</text>
</comment>
<feature type="transmembrane region" description="Helical" evidence="6">
    <location>
        <begin position="261"/>
        <end position="279"/>
    </location>
</feature>
<keyword evidence="4 6" id="KW-1133">Transmembrane helix</keyword>
<feature type="domain" description="EamA" evidence="7">
    <location>
        <begin position="145"/>
        <end position="278"/>
    </location>
</feature>
<dbReference type="AlphaFoldDB" id="A0A4Q9DXR1"/>
<dbReference type="InterPro" id="IPR050638">
    <property type="entry name" value="AA-Vitamin_Transporters"/>
</dbReference>
<evidence type="ECO:0000256" key="2">
    <source>
        <dbReference type="ARBA" id="ARBA00007362"/>
    </source>
</evidence>
<sequence length="296" mass="32381">MNRSVYWIFVLFTTFLMGVAFPIGKIGLSDVSPFLLMGIRFVLAGLIMAVVVIKRPHPRQAAGWLKMSAIGLFQSAGVMGCAYYSMHWITSGESAILTCMNPLLVVILDTLLSKAKYRFAQWVGVVLGFAGVFATFGFHLQFQPGTAIGFMGALSFAVATLLFKKWGPGLDTWVLTAYQMLFGGIVLLGASVLLEHPSFRFTASSAAVIVWLAVLGSIVQFSMWYYLLQKGDPGKTSAYLFLVPLFGVISGWLLLGEKLHWYAGFGGALICISIFLVNWRAKLPLKIRGSLAKLKA</sequence>
<feature type="transmembrane region" description="Helical" evidence="6">
    <location>
        <begin position="119"/>
        <end position="140"/>
    </location>
</feature>
<proteinExistence type="inferred from homology"/>
<dbReference type="Proteomes" id="UP000293142">
    <property type="component" value="Unassembled WGS sequence"/>
</dbReference>
<dbReference type="OrthoDB" id="149142at2"/>
<feature type="transmembrane region" description="Helical" evidence="6">
    <location>
        <begin position="206"/>
        <end position="226"/>
    </location>
</feature>
<dbReference type="InterPro" id="IPR000620">
    <property type="entry name" value="EamA_dom"/>
</dbReference>
<comment type="subcellular location">
    <subcellularLocation>
        <location evidence="1">Endomembrane system</location>
        <topology evidence="1">Multi-pass membrane protein</topology>
    </subcellularLocation>
</comment>
<evidence type="ECO:0000256" key="4">
    <source>
        <dbReference type="ARBA" id="ARBA00022989"/>
    </source>
</evidence>
<comment type="caution">
    <text evidence="8">The sequence shown here is derived from an EMBL/GenBank/DDBJ whole genome shotgun (WGS) entry which is preliminary data.</text>
</comment>
<evidence type="ECO:0000313" key="9">
    <source>
        <dbReference type="Proteomes" id="UP000293142"/>
    </source>
</evidence>
<feature type="transmembrane region" description="Helical" evidence="6">
    <location>
        <begin position="238"/>
        <end position="255"/>
    </location>
</feature>
<evidence type="ECO:0000256" key="1">
    <source>
        <dbReference type="ARBA" id="ARBA00004127"/>
    </source>
</evidence>
<dbReference type="SUPFAM" id="SSF103481">
    <property type="entry name" value="Multidrug resistance efflux transporter EmrE"/>
    <property type="match status" value="2"/>
</dbReference>
<keyword evidence="3 6" id="KW-0812">Transmembrane</keyword>
<feature type="transmembrane region" description="Helical" evidence="6">
    <location>
        <begin position="34"/>
        <end position="53"/>
    </location>
</feature>
<dbReference type="EMBL" id="SIRE01000003">
    <property type="protein sequence ID" value="TBL81175.1"/>
    <property type="molecule type" value="Genomic_DNA"/>
</dbReference>
<evidence type="ECO:0000313" key="8">
    <source>
        <dbReference type="EMBL" id="TBL81175.1"/>
    </source>
</evidence>
<organism evidence="8 9">
    <name type="scientific">Paenibacillus thalictri</name>
    <dbReference type="NCBI Taxonomy" id="2527873"/>
    <lineage>
        <taxon>Bacteria</taxon>
        <taxon>Bacillati</taxon>
        <taxon>Bacillota</taxon>
        <taxon>Bacilli</taxon>
        <taxon>Bacillales</taxon>
        <taxon>Paenibacillaceae</taxon>
        <taxon>Paenibacillus</taxon>
    </lineage>
</organism>
<dbReference type="RefSeq" id="WP_131011887.1">
    <property type="nucleotide sequence ID" value="NZ_SIRE01000003.1"/>
</dbReference>
<feature type="transmembrane region" description="Helical" evidence="6">
    <location>
        <begin position="65"/>
        <end position="89"/>
    </location>
</feature>
<accession>A0A4Q9DXR1</accession>
<evidence type="ECO:0000256" key="5">
    <source>
        <dbReference type="ARBA" id="ARBA00023136"/>
    </source>
</evidence>
<dbReference type="PANTHER" id="PTHR32322:SF2">
    <property type="entry name" value="EAMA DOMAIN-CONTAINING PROTEIN"/>
    <property type="match status" value="1"/>
</dbReference>